<reference evidence="3 4" key="1">
    <citation type="submission" date="2013-10" db="EMBL/GenBank/DDBJ databases">
        <title>Salinisphaera japonica YTM-1 Genome Sequencing.</title>
        <authorList>
            <person name="Lai Q."/>
            <person name="Li C."/>
            <person name="Shao Z."/>
        </authorList>
    </citation>
    <scope>NUCLEOTIDE SEQUENCE [LARGE SCALE GENOMIC DNA]</scope>
    <source>
        <strain evidence="3 4">YTM-1</strain>
    </source>
</reference>
<dbReference type="GO" id="GO:0003677">
    <property type="term" value="F:DNA binding"/>
    <property type="evidence" value="ECO:0007669"/>
    <property type="project" value="InterPro"/>
</dbReference>
<dbReference type="Proteomes" id="UP000285310">
    <property type="component" value="Unassembled WGS sequence"/>
</dbReference>
<evidence type="ECO:0000259" key="2">
    <source>
        <dbReference type="SMART" id="SM00278"/>
    </source>
</evidence>
<gene>
    <name evidence="3" type="ORF">SAJA_09090</name>
</gene>
<dbReference type="GO" id="GO:0006281">
    <property type="term" value="P:DNA repair"/>
    <property type="evidence" value="ECO:0007669"/>
    <property type="project" value="InterPro"/>
</dbReference>
<proteinExistence type="predicted"/>
<feature type="domain" description="Helix-hairpin-helix DNA-binding motif class 1" evidence="2">
    <location>
        <begin position="31"/>
        <end position="50"/>
    </location>
</feature>
<dbReference type="GO" id="GO:0015627">
    <property type="term" value="C:type II protein secretion system complex"/>
    <property type="evidence" value="ECO:0007669"/>
    <property type="project" value="TreeGrafter"/>
</dbReference>
<dbReference type="OrthoDB" id="7510573at2"/>
<dbReference type="AlphaFoldDB" id="A0A423PPU1"/>
<dbReference type="RefSeq" id="WP_123658323.1">
    <property type="nucleotide sequence ID" value="NZ_AYKG01000025.1"/>
</dbReference>
<dbReference type="Gene3D" id="1.10.150.280">
    <property type="entry name" value="AF1531-like domain"/>
    <property type="match status" value="1"/>
</dbReference>
<protein>
    <submittedName>
        <fullName evidence="3">Competence protein ComE</fullName>
    </submittedName>
</protein>
<dbReference type="SUPFAM" id="SSF47781">
    <property type="entry name" value="RuvA domain 2-like"/>
    <property type="match status" value="1"/>
</dbReference>
<feature type="signal peptide" evidence="1">
    <location>
        <begin position="1"/>
        <end position="21"/>
    </location>
</feature>
<name>A0A423PPU1_9GAMM</name>
<evidence type="ECO:0000313" key="3">
    <source>
        <dbReference type="EMBL" id="ROO27568.1"/>
    </source>
</evidence>
<keyword evidence="4" id="KW-1185">Reference proteome</keyword>
<dbReference type="InParanoid" id="A0A423PPU1"/>
<dbReference type="Pfam" id="PF12836">
    <property type="entry name" value="HHH_3"/>
    <property type="match status" value="1"/>
</dbReference>
<dbReference type="InterPro" id="IPR010994">
    <property type="entry name" value="RuvA_2-like"/>
</dbReference>
<dbReference type="PANTHER" id="PTHR21180:SF32">
    <property type="entry name" value="ENDONUCLEASE_EXONUCLEASE_PHOSPHATASE FAMILY DOMAIN-CONTAINING PROTEIN 1"/>
    <property type="match status" value="1"/>
</dbReference>
<evidence type="ECO:0000313" key="4">
    <source>
        <dbReference type="Proteomes" id="UP000285310"/>
    </source>
</evidence>
<evidence type="ECO:0000256" key="1">
    <source>
        <dbReference type="SAM" id="SignalP"/>
    </source>
</evidence>
<feature type="domain" description="Helix-hairpin-helix DNA-binding motif class 1" evidence="2">
    <location>
        <begin position="61"/>
        <end position="80"/>
    </location>
</feature>
<dbReference type="PANTHER" id="PTHR21180">
    <property type="entry name" value="ENDONUCLEASE/EXONUCLEASE/PHOSPHATASE FAMILY DOMAIN-CONTAINING PROTEIN 1"/>
    <property type="match status" value="1"/>
</dbReference>
<dbReference type="InterPro" id="IPR004509">
    <property type="entry name" value="Competence_ComEA_HhH"/>
</dbReference>
<sequence>MKKLLLALAVALTLISGAAAAAINVNTAGADELAQLDGIGEVKAAAIVEDREANGDYTALNDMTRVTGIGNKTVDGLREEATVSDSAE</sequence>
<keyword evidence="1" id="KW-0732">Signal</keyword>
<feature type="chain" id="PRO_5019502667" evidence="1">
    <location>
        <begin position="22"/>
        <end position="88"/>
    </location>
</feature>
<dbReference type="InterPro" id="IPR003583">
    <property type="entry name" value="Hlx-hairpin-Hlx_DNA-bd_motif"/>
</dbReference>
<dbReference type="EMBL" id="AYKG01000025">
    <property type="protein sequence ID" value="ROO27568.1"/>
    <property type="molecule type" value="Genomic_DNA"/>
</dbReference>
<dbReference type="GO" id="GO:0015628">
    <property type="term" value="P:protein secretion by the type II secretion system"/>
    <property type="evidence" value="ECO:0007669"/>
    <property type="project" value="TreeGrafter"/>
</dbReference>
<accession>A0A423PPU1</accession>
<dbReference type="NCBIfam" id="TIGR00426">
    <property type="entry name" value="competence protein ComEA helix-hairpin-helix repeat region"/>
    <property type="match status" value="1"/>
</dbReference>
<dbReference type="InterPro" id="IPR051675">
    <property type="entry name" value="Endo/Exo/Phosphatase_dom_1"/>
</dbReference>
<dbReference type="SMART" id="SM00278">
    <property type="entry name" value="HhH1"/>
    <property type="match status" value="2"/>
</dbReference>
<organism evidence="3 4">
    <name type="scientific">Salinisphaera japonica YTM-1</name>
    <dbReference type="NCBI Taxonomy" id="1209778"/>
    <lineage>
        <taxon>Bacteria</taxon>
        <taxon>Pseudomonadati</taxon>
        <taxon>Pseudomonadota</taxon>
        <taxon>Gammaproteobacteria</taxon>
        <taxon>Salinisphaerales</taxon>
        <taxon>Salinisphaeraceae</taxon>
        <taxon>Salinisphaera</taxon>
    </lineage>
</organism>
<comment type="caution">
    <text evidence="3">The sequence shown here is derived from an EMBL/GenBank/DDBJ whole genome shotgun (WGS) entry which is preliminary data.</text>
</comment>